<evidence type="ECO:0000259" key="1">
    <source>
        <dbReference type="Pfam" id="PF00534"/>
    </source>
</evidence>
<evidence type="ECO:0000313" key="3">
    <source>
        <dbReference type="Proteomes" id="UP000284177"/>
    </source>
</evidence>
<accession>A0A419T486</accession>
<keyword evidence="3" id="KW-1185">Reference proteome</keyword>
<dbReference type="InterPro" id="IPR001296">
    <property type="entry name" value="Glyco_trans_1"/>
</dbReference>
<dbReference type="SUPFAM" id="SSF53756">
    <property type="entry name" value="UDP-Glycosyltransferase/glycogen phosphorylase"/>
    <property type="match status" value="1"/>
</dbReference>
<dbReference type="AlphaFoldDB" id="A0A419T486"/>
<proteinExistence type="predicted"/>
<protein>
    <recommendedName>
        <fullName evidence="1">Glycosyl transferase family 1 domain-containing protein</fullName>
    </recommendedName>
</protein>
<reference evidence="2 3" key="1">
    <citation type="submission" date="2016-08" db="EMBL/GenBank/DDBJ databases">
        <title>Novel Firmicutes and Novel Genomes.</title>
        <authorList>
            <person name="Poppleton D.I."/>
            <person name="Gribaldo S."/>
        </authorList>
    </citation>
    <scope>NUCLEOTIDE SEQUENCE [LARGE SCALE GENOMIC DNA]</scope>
    <source>
        <strain evidence="2 3">CTT3</strain>
    </source>
</reference>
<feature type="domain" description="Glycosyl transferase family 1" evidence="1">
    <location>
        <begin position="179"/>
        <end position="330"/>
    </location>
</feature>
<dbReference type="RefSeq" id="WP_120168673.1">
    <property type="nucleotide sequence ID" value="NZ_MCIB01000012.1"/>
</dbReference>
<dbReference type="OrthoDB" id="9802525at2"/>
<dbReference type="EMBL" id="MCIB01000012">
    <property type="protein sequence ID" value="RKD32272.1"/>
    <property type="molecule type" value="Genomic_DNA"/>
</dbReference>
<gene>
    <name evidence="2" type="ORF">BET03_02875</name>
</gene>
<dbReference type="PANTHER" id="PTHR12526">
    <property type="entry name" value="GLYCOSYLTRANSFERASE"/>
    <property type="match status" value="1"/>
</dbReference>
<sequence length="348" mass="40845">MTVKKIAICAAQIPFNYGGAEILVEELNKQLRLRGFESEIINIPFKWYPKQQLVNNALVWRMIDLTESNGEKIDRVICTKYPTYAVKHPNKIVWLFHQHRPIYDLFGTKYSDFRDTAEDFAYTQQIKNIDNNTLIEAKKIFTISQNVTNRLKKFNNINSEVLYPPTKYEGKYYNENYGEYIFVAGRLDPLKRLDLMIQAMKYVKSDAKFIIAGKGKYETQLRELVNKFKVQNKVIFKGFVSDEELLKLYANCFAVYFAPKDEDYGFITIEAFKSKKPVITTNDSGGVLEFVENEKNGFIVNNNPREIARRVDYLYDNRDICKKFGQKGYEKVKEILWDKTIEKLTKEY</sequence>
<evidence type="ECO:0000313" key="2">
    <source>
        <dbReference type="EMBL" id="RKD32272.1"/>
    </source>
</evidence>
<dbReference type="GO" id="GO:0016757">
    <property type="term" value="F:glycosyltransferase activity"/>
    <property type="evidence" value="ECO:0007669"/>
    <property type="project" value="InterPro"/>
</dbReference>
<dbReference type="PANTHER" id="PTHR12526:SF625">
    <property type="entry name" value="PHOSPHATIDYLINOSITOL GLYCAN-CLASS A"/>
    <property type="match status" value="1"/>
</dbReference>
<dbReference type="Gene3D" id="3.40.50.2000">
    <property type="entry name" value="Glycogen Phosphorylase B"/>
    <property type="match status" value="2"/>
</dbReference>
<name>A0A419T486_9FIRM</name>
<dbReference type="Pfam" id="PF00534">
    <property type="entry name" value="Glycos_transf_1"/>
    <property type="match status" value="1"/>
</dbReference>
<dbReference type="Proteomes" id="UP000284177">
    <property type="component" value="Unassembled WGS sequence"/>
</dbReference>
<comment type="caution">
    <text evidence="2">The sequence shown here is derived from an EMBL/GenBank/DDBJ whole genome shotgun (WGS) entry which is preliminary data.</text>
</comment>
<dbReference type="CDD" id="cd03801">
    <property type="entry name" value="GT4_PimA-like"/>
    <property type="match status" value="1"/>
</dbReference>
<organism evidence="2 3">
    <name type="scientific">Thermohalobacter berrensis</name>
    <dbReference type="NCBI Taxonomy" id="99594"/>
    <lineage>
        <taxon>Bacteria</taxon>
        <taxon>Bacillati</taxon>
        <taxon>Bacillota</taxon>
        <taxon>Tissierellia</taxon>
        <taxon>Tissierellales</taxon>
        <taxon>Thermohalobacteraceae</taxon>
        <taxon>Thermohalobacter</taxon>
    </lineage>
</organism>